<reference evidence="23 24" key="1">
    <citation type="submission" date="2020-02" db="EMBL/GenBank/DDBJ databases">
        <authorList>
            <person name="Ferguson B K."/>
        </authorList>
    </citation>
    <scope>NUCLEOTIDE SEQUENCE [LARGE SCALE GENOMIC DNA]</scope>
</reference>
<dbReference type="GO" id="GO:0005777">
    <property type="term" value="C:peroxisome"/>
    <property type="evidence" value="ECO:0007669"/>
    <property type="project" value="UniProtKB-SubCell"/>
</dbReference>
<evidence type="ECO:0000256" key="3">
    <source>
        <dbReference type="ARBA" id="ARBA00006849"/>
    </source>
</evidence>
<dbReference type="SUPFAM" id="SSF54292">
    <property type="entry name" value="2Fe-2S ferredoxin-like"/>
    <property type="match status" value="1"/>
</dbReference>
<sequence length="1369" mass="152524">MKIVYPTNIFALNFFMYEFFGNEVEFKINGKSYKANDVPPETSLNAFIREHAHLKGTKFMCLEGGCGACIVSVKSVHPKTGKEMAYAVNSCLVPVLACHGWSVTTVEGLGNKSAGYHKVQKRLAAANGTQCGYCSPGMVMNMHSILEKKPDITMKEVENSFGGNICRCTGYRPILDGFKSLASDAPEALCKKMADIEDMVCPKSKEKNLCNGSTCGNKCCGSAAPNLPGRSVLLTLENGAAWYRPISLKEVCELFDMIGEKSYRFVAGHTGQGVYRIKTPPDVYIDVNGVPELHEVQVHSEGITLGGNVSLTETMELFQNLAKEQPGKFLYCKTLADHIDLIANVPVRNCGTLAGNLSLKHEYEEFPSDIFLIFETVGAKMLLGNPSGVDQTVEMLEYMETDMNKKFISKIMLPVLDSNYYVCTSYKIMPRAQNAHAYVNAGFLFKFDKQSYTVLEKPSIVFGGINSKFTHASKTERYLQGKKIQDPDVLKESLQILESELRPDHIPPDASPKFRKGLAVSLFYKFVLSVNPAKVGERNKSGGEVFCRPVSTGKQDYETDQKLWPLNKPIPKIEAVIQCAGEAEYSNDMPAITDQLWGQLVLCDRAGATIKNIDASNALRQPKNGFHCRQLQSTDYKTIFCHHFQKMPGVKAFFTAKDIPGMNSFILPNDFHLETEALFVDLKTDYAGQAVGIIVADTHARAIEASKKVSISYSNTPTPEVDMKRIIKMNMKDRIRELAKIDPQEQKKDIKYTLKGTWYPKAQYHYTMEPLTCVVVPNEDNLDVYPSSQWPSSVQEQICLVLGVPENKINVRVKRLGGGYGSKIDRANHTAVAAALAAHKLHRPVRLVLNIEKNMSWMGKRTPTLCEYEVGVNDDGVIQYMDGKMYHDDGHSPNAFNIIMAVAHLPGPYDSSTWNIRGYGVKTDTACNCFCRAPGSVEAISFIDNVMEHIAKIVKKDPLEVKFANMNKDETFLRDLATETKQLAEFEQRQQKIKTFNDTVPILENQSYWVKHNSSIPQENRWKKRGMSIMVMKYPYIYLGSFTALVTIYGLDGSVAISHGGIEMGQGLNTKAAQVAAHVLGVDLENVSVKPTRDIVGANNAPTGASLGSECVAYAVKMCCDELNKRLAPIRAELGNKATWRDVINKAYMSSVNLTYSYMWSKDSGTMPYFIYGTTVTEVEVDVLTGQYQVLSICQLQLVLMFFLMLLIRYPYPLSVILTPSIPYQILRVDLMEDCGQSMSPEVDVGQAEGAFIMGLGYFTSEELVHDSDTGVLLTNRTWNYKPPGAKDIPQDFRVYFKKNAPNPYGILKSKATGEPPLCMSASIAFALREAVIAARKEAGKKDEDWIDMGEASEFHASSIFIFYFIFFF</sequence>
<dbReference type="PROSITE" id="PS51387">
    <property type="entry name" value="FAD_PCMH"/>
    <property type="match status" value="1"/>
</dbReference>
<dbReference type="InterPro" id="IPR008274">
    <property type="entry name" value="AldOxase/xan_DH_MoCoBD1"/>
</dbReference>
<keyword evidence="9 19" id="KW-0274">FAD</keyword>
<dbReference type="InterPro" id="IPR046867">
    <property type="entry name" value="AldOxase/xan_DH_MoCoBD2"/>
</dbReference>
<dbReference type="Pfam" id="PF20256">
    <property type="entry name" value="MoCoBD_2"/>
    <property type="match status" value="2"/>
</dbReference>
<dbReference type="InterPro" id="IPR036884">
    <property type="entry name" value="2Fe-2S-bd_dom_sf"/>
</dbReference>
<dbReference type="InterPro" id="IPR037165">
    <property type="entry name" value="AldOxase/xan_DH_Mopterin-bd_sf"/>
</dbReference>
<dbReference type="Pfam" id="PF01799">
    <property type="entry name" value="Fer2_2"/>
    <property type="match status" value="1"/>
</dbReference>
<evidence type="ECO:0000256" key="2">
    <source>
        <dbReference type="ARBA" id="ARBA00004275"/>
    </source>
</evidence>
<dbReference type="SMART" id="SM01008">
    <property type="entry name" value="Ald_Xan_dh_C"/>
    <property type="match status" value="1"/>
</dbReference>
<gene>
    <name evidence="23" type="ORF">NTEN_LOCUS21092</name>
</gene>
<evidence type="ECO:0000256" key="5">
    <source>
        <dbReference type="ARBA" id="ARBA00022505"/>
    </source>
</evidence>
<dbReference type="Pfam" id="PF02738">
    <property type="entry name" value="MoCoBD_1"/>
    <property type="match status" value="1"/>
</dbReference>
<dbReference type="OrthoDB" id="6594808at2759"/>
<organism evidence="23 24">
    <name type="scientific">Nesidiocoris tenuis</name>
    <dbReference type="NCBI Taxonomy" id="355587"/>
    <lineage>
        <taxon>Eukaryota</taxon>
        <taxon>Metazoa</taxon>
        <taxon>Ecdysozoa</taxon>
        <taxon>Arthropoda</taxon>
        <taxon>Hexapoda</taxon>
        <taxon>Insecta</taxon>
        <taxon>Pterygota</taxon>
        <taxon>Neoptera</taxon>
        <taxon>Paraneoptera</taxon>
        <taxon>Hemiptera</taxon>
        <taxon>Heteroptera</taxon>
        <taxon>Panheteroptera</taxon>
        <taxon>Cimicomorpha</taxon>
        <taxon>Miridae</taxon>
        <taxon>Dicyphina</taxon>
        <taxon>Nesidiocoris</taxon>
    </lineage>
</organism>
<keyword evidence="11 20" id="KW-0408">Iron</keyword>
<evidence type="ECO:0000256" key="17">
    <source>
        <dbReference type="ARBA" id="ARBA00072265"/>
    </source>
</evidence>
<dbReference type="Pfam" id="PF01315">
    <property type="entry name" value="Ald_Xan_dh_C"/>
    <property type="match status" value="1"/>
</dbReference>
<feature type="domain" description="FAD-binding PCMH-type" evidence="22">
    <location>
        <begin position="235"/>
        <end position="418"/>
    </location>
</feature>
<dbReference type="PIRSF" id="PIRSF000127">
    <property type="entry name" value="Xanthine_DH"/>
    <property type="match status" value="1"/>
</dbReference>
<keyword evidence="10" id="KW-0560">Oxidoreductase</keyword>
<dbReference type="Gene3D" id="3.30.43.10">
    <property type="entry name" value="Uridine Diphospho-n-acetylenolpyruvylglucosamine Reductase, domain 2"/>
    <property type="match status" value="1"/>
</dbReference>
<evidence type="ECO:0000256" key="11">
    <source>
        <dbReference type="ARBA" id="ARBA00023004"/>
    </source>
</evidence>
<dbReference type="FunFam" id="3.30.365.10:FF:000001">
    <property type="entry name" value="Xanthine dehydrogenase oxidase"/>
    <property type="match status" value="1"/>
</dbReference>
<comment type="similarity">
    <text evidence="3">Belongs to the xanthine dehydrogenase family.</text>
</comment>
<dbReference type="FunFam" id="3.30.365.10:FF:000008">
    <property type="entry name" value="Aldehyde oxidase1"/>
    <property type="match status" value="1"/>
</dbReference>
<keyword evidence="24" id="KW-1185">Reference proteome</keyword>
<feature type="binding site" evidence="20">
    <location>
        <position position="166"/>
    </location>
    <ligand>
        <name>[2Fe-2S] cluster</name>
        <dbReference type="ChEBI" id="CHEBI:190135"/>
        <label>2</label>
    </ligand>
</feature>
<comment type="subcellular location">
    <subcellularLocation>
        <location evidence="2">Peroxisome</location>
    </subcellularLocation>
</comment>
<dbReference type="SMART" id="SM01092">
    <property type="entry name" value="CO_deh_flav_C"/>
    <property type="match status" value="1"/>
</dbReference>
<evidence type="ECO:0000256" key="8">
    <source>
        <dbReference type="ARBA" id="ARBA00022723"/>
    </source>
</evidence>
<dbReference type="SUPFAM" id="SSF47741">
    <property type="entry name" value="CO dehydrogenase ISP C-domain like"/>
    <property type="match status" value="1"/>
</dbReference>
<evidence type="ECO:0000256" key="4">
    <source>
        <dbReference type="ARBA" id="ARBA00011738"/>
    </source>
</evidence>
<dbReference type="InterPro" id="IPR036683">
    <property type="entry name" value="CO_DH_flav_C_dom_sf"/>
</dbReference>
<evidence type="ECO:0000256" key="18">
    <source>
        <dbReference type="PIRSR" id="PIRSR000127-1"/>
    </source>
</evidence>
<dbReference type="InterPro" id="IPR036318">
    <property type="entry name" value="FAD-bd_PCMH-like_sf"/>
</dbReference>
<dbReference type="InterPro" id="IPR036010">
    <property type="entry name" value="2Fe-2S_ferredoxin-like_sf"/>
</dbReference>
<feature type="binding site" evidence="20">
    <location>
        <position position="1105"/>
    </location>
    <ligand>
        <name>Mo-molybdopterin</name>
        <dbReference type="ChEBI" id="CHEBI:71302"/>
    </ligand>
    <ligandPart>
        <name>Mo</name>
        <dbReference type="ChEBI" id="CHEBI:28685"/>
    </ligandPart>
</feature>
<dbReference type="Gene3D" id="3.10.20.30">
    <property type="match status" value="1"/>
</dbReference>
<evidence type="ECO:0000259" key="22">
    <source>
        <dbReference type="PROSITE" id="PS51387"/>
    </source>
</evidence>
<dbReference type="FunFam" id="3.30.390.50:FF:000003">
    <property type="entry name" value="Aldehyde oxidase1"/>
    <property type="match status" value="1"/>
</dbReference>
<keyword evidence="7 20" id="KW-0001">2Fe-2S</keyword>
<dbReference type="SUPFAM" id="SSF55447">
    <property type="entry name" value="CO dehydrogenase flavoprotein C-terminal domain-like"/>
    <property type="match status" value="1"/>
</dbReference>
<evidence type="ECO:0000256" key="20">
    <source>
        <dbReference type="PIRSR" id="PIRSR000127-3"/>
    </source>
</evidence>
<keyword evidence="12 20" id="KW-0411">Iron-sulfur</keyword>
<dbReference type="Pfam" id="PF00941">
    <property type="entry name" value="FAD_binding_5"/>
    <property type="match status" value="1"/>
</dbReference>
<comment type="cofactor">
    <cofactor evidence="1 19">
        <name>FAD</name>
        <dbReference type="ChEBI" id="CHEBI:57692"/>
    </cofactor>
</comment>
<evidence type="ECO:0000313" key="24">
    <source>
        <dbReference type="Proteomes" id="UP000479000"/>
    </source>
</evidence>
<feature type="binding site" evidence="20">
    <location>
        <position position="168"/>
    </location>
    <ligand>
        <name>[2Fe-2S] cluster</name>
        <dbReference type="ChEBI" id="CHEBI:190135"/>
        <label>2</label>
    </ligand>
</feature>
<accession>A0A6H5HLL0</accession>
<dbReference type="Gene3D" id="3.30.390.50">
    <property type="entry name" value="CO dehydrogenase flavoprotein, C-terminal domain"/>
    <property type="match status" value="1"/>
</dbReference>
<protein>
    <recommendedName>
        <fullName evidence="17">Indole-3-acetaldehyde oxidase</fullName>
    </recommendedName>
</protein>
<evidence type="ECO:0000256" key="7">
    <source>
        <dbReference type="ARBA" id="ARBA00022714"/>
    </source>
</evidence>
<dbReference type="PROSITE" id="PS51085">
    <property type="entry name" value="2FE2S_FER_2"/>
    <property type="match status" value="1"/>
</dbReference>
<feature type="binding site" evidence="19">
    <location>
        <position position="427"/>
    </location>
    <ligand>
        <name>FAD</name>
        <dbReference type="ChEBI" id="CHEBI:57692"/>
    </ligand>
</feature>
<feature type="domain" description="2Fe-2S ferredoxin-type" evidence="21">
    <location>
        <begin position="22"/>
        <end position="109"/>
    </location>
</feature>
<dbReference type="Gene3D" id="3.30.365.10">
    <property type="entry name" value="Aldehyde oxidase/xanthine dehydrogenase, molybdopterin binding domain"/>
    <property type="match status" value="4"/>
</dbReference>
<dbReference type="InterPro" id="IPR016208">
    <property type="entry name" value="Ald_Oxase/xanthine_DH-like"/>
</dbReference>
<evidence type="ECO:0000256" key="1">
    <source>
        <dbReference type="ARBA" id="ARBA00001974"/>
    </source>
</evidence>
<dbReference type="CDD" id="cd00207">
    <property type="entry name" value="fer2"/>
    <property type="match status" value="1"/>
</dbReference>
<feature type="binding site" evidence="20">
    <location>
        <position position="69"/>
    </location>
    <ligand>
        <name>[2Fe-2S] cluster</name>
        <dbReference type="ChEBI" id="CHEBI:190135"/>
        <label>1</label>
    </ligand>
</feature>
<name>A0A6H5HLL0_9HEMI</name>
<dbReference type="InterPro" id="IPR005107">
    <property type="entry name" value="CO_DH_flav_C"/>
</dbReference>
<comment type="cofactor">
    <cofactor evidence="15">
        <name>[2Fe-2S] cluster</name>
        <dbReference type="ChEBI" id="CHEBI:190135"/>
    </cofactor>
</comment>
<dbReference type="InterPro" id="IPR002888">
    <property type="entry name" value="2Fe-2S-bd"/>
</dbReference>
<dbReference type="SUPFAM" id="SSF56176">
    <property type="entry name" value="FAD-binding/transporter-associated domain-like"/>
    <property type="match status" value="1"/>
</dbReference>
<dbReference type="InterPro" id="IPR002346">
    <property type="entry name" value="Mopterin_DH_FAD-bd"/>
</dbReference>
<dbReference type="InterPro" id="IPR016169">
    <property type="entry name" value="FAD-bd_PCMH_sub2"/>
</dbReference>
<dbReference type="Gene3D" id="1.10.150.120">
    <property type="entry name" value="[2Fe-2S]-binding domain"/>
    <property type="match status" value="1"/>
</dbReference>
<feature type="binding site" evidence="20">
    <location>
        <position position="91"/>
    </location>
    <ligand>
        <name>[2Fe-2S] cluster</name>
        <dbReference type="ChEBI" id="CHEBI:190135"/>
        <label>1</label>
    </ligand>
</feature>
<evidence type="ECO:0000313" key="23">
    <source>
        <dbReference type="EMBL" id="CAB0016976.1"/>
    </source>
</evidence>
<dbReference type="Pfam" id="PF00111">
    <property type="entry name" value="Fer2"/>
    <property type="match status" value="1"/>
</dbReference>
<feature type="binding site" evidence="20">
    <location>
        <position position="66"/>
    </location>
    <ligand>
        <name>[2Fe-2S] cluster</name>
        <dbReference type="ChEBI" id="CHEBI:190135"/>
        <label>1</label>
    </ligand>
</feature>
<comment type="subunit">
    <text evidence="4">Homodimer.</text>
</comment>
<dbReference type="GO" id="GO:0051537">
    <property type="term" value="F:2 iron, 2 sulfur cluster binding"/>
    <property type="evidence" value="ECO:0007669"/>
    <property type="project" value="UniProtKB-KW"/>
</dbReference>
<dbReference type="InterPro" id="IPR006058">
    <property type="entry name" value="2Fe2S_fd_BS"/>
</dbReference>
<evidence type="ECO:0000256" key="9">
    <source>
        <dbReference type="ARBA" id="ARBA00022827"/>
    </source>
</evidence>
<keyword evidence="13" id="KW-0520">NAD</keyword>
<dbReference type="Pfam" id="PF03450">
    <property type="entry name" value="CO_deh_flav_C"/>
    <property type="match status" value="1"/>
</dbReference>
<dbReference type="SUPFAM" id="SSF54665">
    <property type="entry name" value="CO dehydrogenase molybdoprotein N-domain-like"/>
    <property type="match status" value="1"/>
</dbReference>
<dbReference type="InterPro" id="IPR000674">
    <property type="entry name" value="Ald_Oxase/Xan_DH_a/b"/>
</dbReference>
<dbReference type="InterPro" id="IPR036856">
    <property type="entry name" value="Ald_Oxase/Xan_DH_a/b_sf"/>
</dbReference>
<dbReference type="EMBL" id="CADCXU010030637">
    <property type="protein sequence ID" value="CAB0016976.1"/>
    <property type="molecule type" value="Genomic_DNA"/>
</dbReference>
<dbReference type="PROSITE" id="PS00197">
    <property type="entry name" value="2FE2S_FER_1"/>
    <property type="match status" value="1"/>
</dbReference>
<dbReference type="FunFam" id="3.30.465.10:FF:000013">
    <property type="entry name" value="Aldehyde oxidase"/>
    <property type="match status" value="1"/>
</dbReference>
<dbReference type="Gene3D" id="3.30.465.10">
    <property type="match status" value="1"/>
</dbReference>
<dbReference type="GO" id="GO:0005506">
    <property type="term" value="F:iron ion binding"/>
    <property type="evidence" value="ECO:0007669"/>
    <property type="project" value="InterPro"/>
</dbReference>
<dbReference type="InterPro" id="IPR001041">
    <property type="entry name" value="2Fe-2S_ferredoxin-type"/>
</dbReference>
<evidence type="ECO:0000259" key="21">
    <source>
        <dbReference type="PROSITE" id="PS51085"/>
    </source>
</evidence>
<dbReference type="FunFam" id="3.10.20.30:FF:000012">
    <property type="entry name" value="Xanthine dehydrogenase/oxidase"/>
    <property type="match status" value="1"/>
</dbReference>
<proteinExistence type="inferred from homology"/>
<dbReference type="Gene3D" id="3.90.1170.50">
    <property type="entry name" value="Aldehyde oxidase/xanthine dehydrogenase, a/b hammerhead"/>
    <property type="match status" value="1"/>
</dbReference>
<feature type="binding site" evidence="20">
    <location>
        <position position="131"/>
    </location>
    <ligand>
        <name>[2Fe-2S] cluster</name>
        <dbReference type="ChEBI" id="CHEBI:190135"/>
        <label>2</label>
    </ligand>
</feature>
<dbReference type="GO" id="GO:0071949">
    <property type="term" value="F:FAD binding"/>
    <property type="evidence" value="ECO:0007669"/>
    <property type="project" value="InterPro"/>
</dbReference>
<evidence type="ECO:0000256" key="12">
    <source>
        <dbReference type="ARBA" id="ARBA00023014"/>
    </source>
</evidence>
<keyword evidence="8 20" id="KW-0479">Metal-binding</keyword>
<feature type="binding site" evidence="20">
    <location>
        <position position="789"/>
    </location>
    <ligand>
        <name>Mo-molybdopterin</name>
        <dbReference type="ChEBI" id="CHEBI:71302"/>
    </ligand>
    <ligandPart>
        <name>Mo</name>
        <dbReference type="ChEBI" id="CHEBI:28685"/>
    </ligandPart>
</feature>
<evidence type="ECO:0000256" key="14">
    <source>
        <dbReference type="ARBA" id="ARBA00023140"/>
    </source>
</evidence>
<feature type="binding site" evidence="20">
    <location>
        <position position="134"/>
    </location>
    <ligand>
        <name>[2Fe-2S] cluster</name>
        <dbReference type="ChEBI" id="CHEBI:190135"/>
        <label>2</label>
    </ligand>
</feature>
<evidence type="ECO:0000256" key="16">
    <source>
        <dbReference type="ARBA" id="ARBA00052415"/>
    </source>
</evidence>
<dbReference type="GO" id="GO:0050302">
    <property type="term" value="F:indole-3-acetaldehyde oxidase activity"/>
    <property type="evidence" value="ECO:0007669"/>
    <property type="project" value="UniProtKB-EC"/>
</dbReference>
<dbReference type="Proteomes" id="UP000479000">
    <property type="component" value="Unassembled WGS sequence"/>
</dbReference>
<evidence type="ECO:0000256" key="15">
    <source>
        <dbReference type="ARBA" id="ARBA00034078"/>
    </source>
</evidence>
<evidence type="ECO:0000256" key="6">
    <source>
        <dbReference type="ARBA" id="ARBA00022630"/>
    </source>
</evidence>
<feature type="binding site" evidence="20">
    <location>
        <position position="61"/>
    </location>
    <ligand>
        <name>[2Fe-2S] cluster</name>
        <dbReference type="ChEBI" id="CHEBI:190135"/>
        <label>1</label>
    </ligand>
</feature>
<dbReference type="PANTHER" id="PTHR11908:SF132">
    <property type="entry name" value="ALDEHYDE OXIDASE 1-RELATED"/>
    <property type="match status" value="1"/>
</dbReference>
<keyword evidence="14" id="KW-0576">Peroxisome</keyword>
<comment type="catalytic activity">
    <reaction evidence="16">
        <text>indole-3-acetaldehyde + O2 + H2O = (indol-3-yl)acetate + H2O2 + H(+)</text>
        <dbReference type="Rhea" id="RHEA:16277"/>
        <dbReference type="ChEBI" id="CHEBI:15377"/>
        <dbReference type="ChEBI" id="CHEBI:15378"/>
        <dbReference type="ChEBI" id="CHEBI:15379"/>
        <dbReference type="ChEBI" id="CHEBI:16240"/>
        <dbReference type="ChEBI" id="CHEBI:18086"/>
        <dbReference type="ChEBI" id="CHEBI:30854"/>
        <dbReference type="EC" id="1.2.3.7"/>
    </reaction>
</comment>
<evidence type="ECO:0000256" key="10">
    <source>
        <dbReference type="ARBA" id="ARBA00023002"/>
    </source>
</evidence>
<comment type="cofactor">
    <cofactor evidence="20">
        <name>[2Fe-2S] cluster</name>
        <dbReference type="ChEBI" id="CHEBI:190135"/>
    </cofactor>
    <text evidence="20">Binds 2 [2Fe-2S] clusters.</text>
</comment>
<dbReference type="InterPro" id="IPR016167">
    <property type="entry name" value="FAD-bd_PCMH_sub1"/>
</dbReference>
<feature type="active site" description="Proton acceptor" evidence="18">
    <location>
        <position position="1315"/>
    </location>
</feature>
<dbReference type="SUPFAM" id="SSF56003">
    <property type="entry name" value="Molybdenum cofactor-binding domain"/>
    <property type="match status" value="2"/>
</dbReference>
<dbReference type="PANTHER" id="PTHR11908">
    <property type="entry name" value="XANTHINE DEHYDROGENASE"/>
    <property type="match status" value="1"/>
</dbReference>
<dbReference type="InterPro" id="IPR016166">
    <property type="entry name" value="FAD-bd_PCMH"/>
</dbReference>
<evidence type="ECO:0000256" key="13">
    <source>
        <dbReference type="ARBA" id="ARBA00023027"/>
    </source>
</evidence>
<evidence type="ECO:0000256" key="19">
    <source>
        <dbReference type="PIRSR" id="PIRSR000127-2"/>
    </source>
</evidence>
<dbReference type="InterPro" id="IPR012675">
    <property type="entry name" value="Beta-grasp_dom_sf"/>
</dbReference>
<keyword evidence="5 20" id="KW-0500">Molybdenum</keyword>
<feature type="binding site" evidence="20">
    <location>
        <position position="932"/>
    </location>
    <ligand>
        <name>Mo-molybdopterin</name>
        <dbReference type="ChEBI" id="CHEBI:71302"/>
    </ligand>
    <ligandPart>
        <name>Mo</name>
        <dbReference type="ChEBI" id="CHEBI:28685"/>
    </ligandPart>
</feature>
<keyword evidence="6" id="KW-0285">Flavoprotein</keyword>
<comment type="cofactor">
    <cofactor evidence="20">
        <name>Mo-molybdopterin</name>
        <dbReference type="ChEBI" id="CHEBI:71302"/>
    </cofactor>
    <text evidence="20">Binds 1 Mo-molybdopterin (Mo-MPT) cofactor per subunit.</text>
</comment>